<feature type="repeat" description="TPR" evidence="1">
    <location>
        <begin position="268"/>
        <end position="301"/>
    </location>
</feature>
<sequence length="964" mass="107225">LGEKQQALEYYQQALPLSQAVSDRALEATTLTSIGLVYSDLGEKQRALEYYQQALPLFQAVGDRAGEARTLNNIGLVYSDLGEKQQALDYYQQALPLSQAVGDRATEAKTLNNIGGVYHELGEKQQALEYYQQALPLSQAVGDRAQAARTLNNIGLVYSDLGEKQQALEYYQQALPLSQAVGDRAGEATTLNNIGNVYSELGEKQQALEYYQQALPLSRAVGNRAQEAATLNNIGDVYHELGEKQQALEYYQQALPLSRAVGNRAGEARTLNNIGGVYSGLGEKQQALDYYQQALPLSQDVGDRGGEAATLNNIGAVYDDLGEKQQALEYYQQALPLSQAVGDRAGEAINLNNIGSVYSDLGEQQQALEYLQQALTLSQAVGDRTREAATLSNIAFVERSRGNLQQALTQMQASIEIIEDLRTKIVSPELRQTYFATVQNEYQFYIDLLMQLHQQNPDQGYDKLAFHASERSRARTLLELLTEANANIREGVDPDLLQQEQTLNAKLDATEKQRIEIYSNPDSTPAQQTAIEQQRQQLLASYQQLQDQIRATSPKYAALKYPQPLTLEQVQQQILDEDTLLLQYSLGDENSYLWAVTKDGFTSYQLPPRDEIETFALRFYNLLQIPGYEIGNPRGIAKVVPRDNVNSVAQLSELLFGQVAEQLTKKRILVVADGALQYIPFAALATPETADTDTPIPLINQYELVNLPSSSTLAIIRDQINGRQEAPQQLAILADPVFMDNDNRLKNSSNRGTELDLNQLFLNRSVRVSDIELNRLPGTRTEAEAILNLVASATQVNAFDFDANRDFIDNPQLQNYQIIHLATHGILNSEAPELSGVVLSLVDKQGNPKNGFLRLHDIFNLNLPAELVVLSACQTGLGEEIRGEGLVGLTRGFMYAGAPRLVVSLWNVDDAATAEFMTRFYQLMLDDGLKPAQALRETQLQMQRDTQWKSPYYWAAFTLQGEWD</sequence>
<dbReference type="HOGENOM" id="CLU_306880_0_0_3"/>
<reference evidence="3 4" key="1">
    <citation type="submission" date="2008-07" db="EMBL/GenBank/DDBJ databases">
        <authorList>
            <person name="Tandeau de Marsac N."/>
            <person name="Ferriera S."/>
            <person name="Johnson J."/>
            <person name="Kravitz S."/>
            <person name="Beeson K."/>
            <person name="Sutton G."/>
            <person name="Rogers Y.-H."/>
            <person name="Friedman R."/>
            <person name="Frazier M."/>
            <person name="Venter J.C."/>
        </authorList>
    </citation>
    <scope>NUCLEOTIDE SEQUENCE [LARGE SCALE GENOMIC DNA]</scope>
    <source>
        <strain evidence="3 4">PCC 7420</strain>
    </source>
</reference>
<dbReference type="AlphaFoldDB" id="B4W5B4"/>
<evidence type="ECO:0000313" key="4">
    <source>
        <dbReference type="Proteomes" id="UP000003835"/>
    </source>
</evidence>
<feature type="repeat" description="TPR" evidence="1">
    <location>
        <begin position="108"/>
        <end position="141"/>
    </location>
</feature>
<dbReference type="SMART" id="SM00028">
    <property type="entry name" value="TPR"/>
    <property type="match status" value="10"/>
</dbReference>
<feature type="domain" description="CHAT" evidence="2">
    <location>
        <begin position="649"/>
        <end position="962"/>
    </location>
</feature>
<feature type="non-terminal residue" evidence="3">
    <location>
        <position position="1"/>
    </location>
</feature>
<dbReference type="OrthoDB" id="434769at2"/>
<keyword evidence="4" id="KW-1185">Reference proteome</keyword>
<evidence type="ECO:0000313" key="3">
    <source>
        <dbReference type="EMBL" id="EDX70620.1"/>
    </source>
</evidence>
<dbReference type="SUPFAM" id="SSF48452">
    <property type="entry name" value="TPR-like"/>
    <property type="match status" value="3"/>
</dbReference>
<proteinExistence type="predicted"/>
<dbReference type="PANTHER" id="PTHR10098">
    <property type="entry name" value="RAPSYN-RELATED"/>
    <property type="match status" value="1"/>
</dbReference>
<dbReference type="eggNOG" id="COG4995">
    <property type="taxonomic scope" value="Bacteria"/>
</dbReference>
<dbReference type="Gene3D" id="1.25.40.10">
    <property type="entry name" value="Tetratricopeptide repeat domain"/>
    <property type="match status" value="3"/>
</dbReference>
<feature type="repeat" description="TPR" evidence="1">
    <location>
        <begin position="28"/>
        <end position="61"/>
    </location>
</feature>
<protein>
    <submittedName>
        <fullName evidence="3">Tetratricopeptide repeat domain protein</fullName>
    </submittedName>
</protein>
<feature type="repeat" description="TPR" evidence="1">
    <location>
        <begin position="228"/>
        <end position="261"/>
    </location>
</feature>
<dbReference type="EMBL" id="DS989886">
    <property type="protein sequence ID" value="EDX70620.1"/>
    <property type="molecule type" value="Genomic_DNA"/>
</dbReference>
<feature type="repeat" description="TPR" evidence="1">
    <location>
        <begin position="348"/>
        <end position="381"/>
    </location>
</feature>
<dbReference type="Pfam" id="PF13424">
    <property type="entry name" value="TPR_12"/>
    <property type="match status" value="4"/>
</dbReference>
<feature type="repeat" description="TPR" evidence="1">
    <location>
        <begin position="308"/>
        <end position="341"/>
    </location>
</feature>
<dbReference type="PROSITE" id="PS50005">
    <property type="entry name" value="TPR"/>
    <property type="match status" value="9"/>
</dbReference>
<dbReference type="InterPro" id="IPR011990">
    <property type="entry name" value="TPR-like_helical_dom_sf"/>
</dbReference>
<dbReference type="Proteomes" id="UP000003835">
    <property type="component" value="Unassembled WGS sequence"/>
</dbReference>
<dbReference type="PANTHER" id="PTHR10098:SF108">
    <property type="entry name" value="TETRATRICOPEPTIDE REPEAT PROTEIN 28"/>
    <property type="match status" value="1"/>
</dbReference>
<dbReference type="Pfam" id="PF12770">
    <property type="entry name" value="CHAT"/>
    <property type="match status" value="1"/>
</dbReference>
<keyword evidence="1" id="KW-0802">TPR repeat</keyword>
<dbReference type="STRING" id="118168.MC7420_5995"/>
<dbReference type="Pfam" id="PF13374">
    <property type="entry name" value="TPR_10"/>
    <property type="match status" value="2"/>
</dbReference>
<gene>
    <name evidence="3" type="ORF">MC7420_5995</name>
</gene>
<dbReference type="PROSITE" id="PS50293">
    <property type="entry name" value="TPR_REGION"/>
    <property type="match status" value="7"/>
</dbReference>
<dbReference type="InterPro" id="IPR024983">
    <property type="entry name" value="CHAT_dom"/>
</dbReference>
<organism evidence="3 4">
    <name type="scientific">Coleofasciculus chthonoplastes PCC 7420</name>
    <dbReference type="NCBI Taxonomy" id="118168"/>
    <lineage>
        <taxon>Bacteria</taxon>
        <taxon>Bacillati</taxon>
        <taxon>Cyanobacteriota</taxon>
        <taxon>Cyanophyceae</taxon>
        <taxon>Coleofasciculales</taxon>
        <taxon>Coleofasciculaceae</taxon>
        <taxon>Coleofasciculus</taxon>
    </lineage>
</organism>
<evidence type="ECO:0000259" key="2">
    <source>
        <dbReference type="Pfam" id="PF12770"/>
    </source>
</evidence>
<accession>B4W5B4</accession>
<dbReference type="eggNOG" id="COG0457">
    <property type="taxonomic scope" value="Bacteria"/>
</dbReference>
<dbReference type="RefSeq" id="WP_006106604.1">
    <property type="nucleotide sequence ID" value="NZ_DS989886.1"/>
</dbReference>
<dbReference type="InterPro" id="IPR019734">
    <property type="entry name" value="TPR_rpt"/>
</dbReference>
<name>B4W5B4_9CYAN</name>
<feature type="repeat" description="TPR" evidence="1">
    <location>
        <begin position="68"/>
        <end position="101"/>
    </location>
</feature>
<feature type="repeat" description="TPR" evidence="1">
    <location>
        <begin position="148"/>
        <end position="181"/>
    </location>
</feature>
<feature type="repeat" description="TPR" evidence="1">
    <location>
        <begin position="188"/>
        <end position="221"/>
    </location>
</feature>
<evidence type="ECO:0000256" key="1">
    <source>
        <dbReference type="PROSITE-ProRule" id="PRU00339"/>
    </source>
</evidence>